<evidence type="ECO:0000313" key="2">
    <source>
        <dbReference type="EMBL" id="CAF5137455.1"/>
    </source>
</evidence>
<sequence length="162" mass="19130">IDAMRKMEYLQEHLVRTIVNLARSRQPRLFFIDSYNKTKRQFFVYFYGKYLEYSWLSTRSLLKYAGLNTFIQNAETAVQQASTKSEKLELANRYQLKVSMKKRAQWDEAIELADRALTMTKDERIKQFSVLLNESRIQKKQLNTNSSRGKASIDKSHDTEVT</sequence>
<feature type="compositionally biased region" description="Basic and acidic residues" evidence="1">
    <location>
        <begin position="151"/>
        <end position="162"/>
    </location>
</feature>
<dbReference type="Proteomes" id="UP000681967">
    <property type="component" value="Unassembled WGS sequence"/>
</dbReference>
<organism evidence="2 3">
    <name type="scientific">Rotaria magnacalcarata</name>
    <dbReference type="NCBI Taxonomy" id="392030"/>
    <lineage>
        <taxon>Eukaryota</taxon>
        <taxon>Metazoa</taxon>
        <taxon>Spiralia</taxon>
        <taxon>Gnathifera</taxon>
        <taxon>Rotifera</taxon>
        <taxon>Eurotatoria</taxon>
        <taxon>Bdelloidea</taxon>
        <taxon>Philodinida</taxon>
        <taxon>Philodinidae</taxon>
        <taxon>Rotaria</taxon>
    </lineage>
</organism>
<protein>
    <submittedName>
        <fullName evidence="2">Uncharacterized protein</fullName>
    </submittedName>
</protein>
<name>A0A8S3FSM6_9BILA</name>
<dbReference type="SUPFAM" id="SSF63748">
    <property type="entry name" value="Tudor/PWWP/MBT"/>
    <property type="match status" value="1"/>
</dbReference>
<comment type="caution">
    <text evidence="2">The sequence shown here is derived from an EMBL/GenBank/DDBJ whole genome shotgun (WGS) entry which is preliminary data.</text>
</comment>
<dbReference type="AlphaFoldDB" id="A0A8S3FSM6"/>
<reference evidence="2" key="1">
    <citation type="submission" date="2021-02" db="EMBL/GenBank/DDBJ databases">
        <authorList>
            <person name="Nowell W R."/>
        </authorList>
    </citation>
    <scope>NUCLEOTIDE SEQUENCE</scope>
</reference>
<accession>A0A8S3FSM6</accession>
<proteinExistence type="predicted"/>
<gene>
    <name evidence="2" type="ORF">BYL167_LOCUS69574</name>
</gene>
<evidence type="ECO:0000256" key="1">
    <source>
        <dbReference type="SAM" id="MobiDB-lite"/>
    </source>
</evidence>
<feature type="region of interest" description="Disordered" evidence="1">
    <location>
        <begin position="143"/>
        <end position="162"/>
    </location>
</feature>
<feature type="non-terminal residue" evidence="2">
    <location>
        <position position="1"/>
    </location>
</feature>
<evidence type="ECO:0000313" key="3">
    <source>
        <dbReference type="Proteomes" id="UP000681967"/>
    </source>
</evidence>
<dbReference type="EMBL" id="CAJOBH010250638">
    <property type="protein sequence ID" value="CAF5137455.1"/>
    <property type="molecule type" value="Genomic_DNA"/>
</dbReference>